<dbReference type="GO" id="GO:0003677">
    <property type="term" value="F:DNA binding"/>
    <property type="evidence" value="ECO:0007669"/>
    <property type="project" value="UniProtKB-KW"/>
</dbReference>
<gene>
    <name evidence="7" type="ORF">C7R54_05215</name>
</gene>
<feature type="domain" description="SIS" evidence="6">
    <location>
        <begin position="132"/>
        <end position="264"/>
    </location>
</feature>
<sequence>MPVNDVPATTIAERIASVQDTMSRAQHKLAEYVLAHQFRAATMTIDEFAAANGVSIATANRFARTLGLPGYPQFRAELARGFESALAPVERLRTQLAQPANAADVFATSLREDARNIERTLQIMDPRVIERAVDAILAADRIAIVGFGASGYLAGLMQRALFVYRGSVESLATPAGVSWAARQIYRLTPRDLLIPISFPRYLNDTVTLATAAKAAGVQVLAMTDKPTSPLAPTTTVGALYAHSERQYSSNSEASALCLIEALGAAVSYKAKDSIQAAVGVTQSVMPWLIHGAGDRKR</sequence>
<dbReference type="GO" id="GO:0006096">
    <property type="term" value="P:glycolytic process"/>
    <property type="evidence" value="ECO:0007669"/>
    <property type="project" value="UniProtKB-KW"/>
</dbReference>
<comment type="caution">
    <text evidence="7">The sequence shown here is derived from an EMBL/GenBank/DDBJ whole genome shotgun (WGS) entry which is preliminary data.</text>
</comment>
<name>A0A4Q1HR94_9BURK</name>
<keyword evidence="1" id="KW-0805">Transcription regulation</keyword>
<keyword evidence="2" id="KW-0238">DNA-binding</keyword>
<organism evidence="7 8">
    <name type="scientific">Achromobacter aloeverae</name>
    <dbReference type="NCBI Taxonomy" id="1750518"/>
    <lineage>
        <taxon>Bacteria</taxon>
        <taxon>Pseudomonadati</taxon>
        <taxon>Pseudomonadota</taxon>
        <taxon>Betaproteobacteria</taxon>
        <taxon>Burkholderiales</taxon>
        <taxon>Alcaligenaceae</taxon>
        <taxon>Achromobacter</taxon>
    </lineage>
</organism>
<keyword evidence="3" id="KW-0324">Glycolysis</keyword>
<dbReference type="Pfam" id="PF01418">
    <property type="entry name" value="HTH_6"/>
    <property type="match status" value="1"/>
</dbReference>
<dbReference type="Pfam" id="PF01380">
    <property type="entry name" value="SIS"/>
    <property type="match status" value="1"/>
</dbReference>
<dbReference type="EMBL" id="PYAL01000001">
    <property type="protein sequence ID" value="RXN93113.1"/>
    <property type="molecule type" value="Genomic_DNA"/>
</dbReference>
<dbReference type="InterPro" id="IPR000281">
    <property type="entry name" value="HTH_RpiR"/>
</dbReference>
<evidence type="ECO:0000256" key="3">
    <source>
        <dbReference type="ARBA" id="ARBA00023152"/>
    </source>
</evidence>
<dbReference type="AlphaFoldDB" id="A0A4Q1HR94"/>
<dbReference type="PROSITE" id="PS51071">
    <property type="entry name" value="HTH_RPIR"/>
    <property type="match status" value="1"/>
</dbReference>
<dbReference type="InterPro" id="IPR046348">
    <property type="entry name" value="SIS_dom_sf"/>
</dbReference>
<dbReference type="PANTHER" id="PTHR30514:SF1">
    <property type="entry name" value="HTH-TYPE TRANSCRIPTIONAL REGULATOR HEXR-RELATED"/>
    <property type="match status" value="1"/>
</dbReference>
<keyword evidence="4" id="KW-0804">Transcription</keyword>
<dbReference type="InterPro" id="IPR047640">
    <property type="entry name" value="RpiR-like"/>
</dbReference>
<dbReference type="SUPFAM" id="SSF46689">
    <property type="entry name" value="Homeodomain-like"/>
    <property type="match status" value="1"/>
</dbReference>
<keyword evidence="8" id="KW-1185">Reference proteome</keyword>
<evidence type="ECO:0000313" key="7">
    <source>
        <dbReference type="EMBL" id="RXN93113.1"/>
    </source>
</evidence>
<dbReference type="GO" id="GO:0003700">
    <property type="term" value="F:DNA-binding transcription factor activity"/>
    <property type="evidence" value="ECO:0007669"/>
    <property type="project" value="InterPro"/>
</dbReference>
<evidence type="ECO:0000256" key="4">
    <source>
        <dbReference type="ARBA" id="ARBA00023163"/>
    </source>
</evidence>
<feature type="domain" description="HTH rpiR-type" evidence="5">
    <location>
        <begin position="9"/>
        <end position="85"/>
    </location>
</feature>
<dbReference type="Gene3D" id="3.40.50.10490">
    <property type="entry name" value="Glucose-6-phosphate isomerase like protein, domain 1"/>
    <property type="match status" value="1"/>
</dbReference>
<evidence type="ECO:0000313" key="8">
    <source>
        <dbReference type="Proteomes" id="UP000290849"/>
    </source>
</evidence>
<evidence type="ECO:0000256" key="1">
    <source>
        <dbReference type="ARBA" id="ARBA00023015"/>
    </source>
</evidence>
<dbReference type="PANTHER" id="PTHR30514">
    <property type="entry name" value="GLUCOKINASE"/>
    <property type="match status" value="1"/>
</dbReference>
<dbReference type="InterPro" id="IPR036388">
    <property type="entry name" value="WH-like_DNA-bd_sf"/>
</dbReference>
<accession>A0A4Q1HR94</accession>
<dbReference type="Proteomes" id="UP000290849">
    <property type="component" value="Unassembled WGS sequence"/>
</dbReference>
<evidence type="ECO:0000259" key="6">
    <source>
        <dbReference type="PROSITE" id="PS51464"/>
    </source>
</evidence>
<evidence type="ECO:0000259" key="5">
    <source>
        <dbReference type="PROSITE" id="PS51071"/>
    </source>
</evidence>
<reference evidence="7 8" key="1">
    <citation type="journal article" date="2017" name="Int. J. Syst. Evol. Microbiol.">
        <title>Achromobacter aloeverae sp. nov., isolated from the root of Aloe vera (L.) Burm.f.</title>
        <authorList>
            <person name="Kuncharoen N."/>
            <person name="Muramatsu Y."/>
            <person name="Shibata C."/>
            <person name="Kamakura Y."/>
            <person name="Nakagawa Y."/>
            <person name="Tanasupawat S."/>
        </authorList>
    </citation>
    <scope>NUCLEOTIDE SEQUENCE [LARGE SCALE GENOMIC DNA]</scope>
    <source>
        <strain evidence="7 8">AVA-1</strain>
    </source>
</reference>
<dbReference type="InterPro" id="IPR035472">
    <property type="entry name" value="RpiR-like_SIS"/>
</dbReference>
<dbReference type="InterPro" id="IPR009057">
    <property type="entry name" value="Homeodomain-like_sf"/>
</dbReference>
<dbReference type="GO" id="GO:0097367">
    <property type="term" value="F:carbohydrate derivative binding"/>
    <property type="evidence" value="ECO:0007669"/>
    <property type="project" value="InterPro"/>
</dbReference>
<dbReference type="PROSITE" id="PS51464">
    <property type="entry name" value="SIS"/>
    <property type="match status" value="1"/>
</dbReference>
<protein>
    <submittedName>
        <fullName evidence="7">MurR/RpiR family transcriptional regulator</fullName>
    </submittedName>
</protein>
<dbReference type="OrthoDB" id="8998729at2"/>
<dbReference type="CDD" id="cd05013">
    <property type="entry name" value="SIS_RpiR"/>
    <property type="match status" value="1"/>
</dbReference>
<proteinExistence type="predicted"/>
<dbReference type="SUPFAM" id="SSF53697">
    <property type="entry name" value="SIS domain"/>
    <property type="match status" value="1"/>
</dbReference>
<dbReference type="InterPro" id="IPR001347">
    <property type="entry name" value="SIS_dom"/>
</dbReference>
<dbReference type="Gene3D" id="1.10.10.10">
    <property type="entry name" value="Winged helix-like DNA-binding domain superfamily/Winged helix DNA-binding domain"/>
    <property type="match status" value="1"/>
</dbReference>
<evidence type="ECO:0000256" key="2">
    <source>
        <dbReference type="ARBA" id="ARBA00023125"/>
    </source>
</evidence>